<keyword evidence="3" id="KW-0442">Lipid degradation</keyword>
<evidence type="ECO:0000256" key="1">
    <source>
        <dbReference type="ARBA" id="ARBA00012368"/>
    </source>
</evidence>
<dbReference type="InterPro" id="IPR001192">
    <property type="entry name" value="PI-PLC_fam"/>
</dbReference>
<keyword evidence="5" id="KW-0812">Transmembrane</keyword>
<dbReference type="Gene3D" id="3.20.20.190">
    <property type="entry name" value="Phosphatidylinositol (PI) phosphodiesterase"/>
    <property type="match status" value="1"/>
</dbReference>
<dbReference type="InterPro" id="IPR000909">
    <property type="entry name" value="PLipase_C_PInositol-sp_X_dom"/>
</dbReference>
<dbReference type="EC" id="3.1.4.11" evidence="1"/>
<keyword evidence="2" id="KW-0378">Hydrolase</keyword>
<keyword evidence="5" id="KW-1133">Transmembrane helix</keyword>
<protein>
    <recommendedName>
        <fullName evidence="1">phosphoinositide phospholipase C</fullName>
        <ecNumber evidence="1">3.1.4.11</ecNumber>
    </recommendedName>
</protein>
<dbReference type="Pfam" id="PF00388">
    <property type="entry name" value="PI-PLC-X"/>
    <property type="match status" value="1"/>
</dbReference>
<dbReference type="EMBL" id="MN738774">
    <property type="protein sequence ID" value="QHS84189.1"/>
    <property type="molecule type" value="Genomic_DNA"/>
</dbReference>
<feature type="domain" description="PI-PLC Y-box" evidence="6">
    <location>
        <begin position="297"/>
        <end position="334"/>
    </location>
</feature>
<keyword evidence="5" id="KW-0472">Membrane</keyword>
<evidence type="ECO:0000256" key="5">
    <source>
        <dbReference type="SAM" id="Phobius"/>
    </source>
</evidence>
<dbReference type="PROSITE" id="PS50008">
    <property type="entry name" value="PIPLC_Y_DOMAIN"/>
    <property type="match status" value="1"/>
</dbReference>
<proteinExistence type="predicted"/>
<name>A0A6C0AW58_9ZZZZ</name>
<evidence type="ECO:0000256" key="4">
    <source>
        <dbReference type="ARBA" id="ARBA00023098"/>
    </source>
</evidence>
<accession>A0A6C0AW58</accession>
<evidence type="ECO:0000313" key="7">
    <source>
        <dbReference type="EMBL" id="QHS84189.1"/>
    </source>
</evidence>
<feature type="transmembrane region" description="Helical" evidence="5">
    <location>
        <begin position="16"/>
        <end position="35"/>
    </location>
</feature>
<dbReference type="AlphaFoldDB" id="A0A6C0AW58"/>
<sequence length="366" mass="41778">MESSTINVSCNTQVGYIVYAFTVLIIIGVIVYVALKSKEKEKDEDNMSDEYPSNAPLRSISKQEADCKYLFRDYYIKSAYNCCAVNKFKNSFVSKKALKICLAQGCRCLDFEIYSVDDKPVVAVSDKSDYNVKGTYNSIPFDEMLNIINTNAFDSGCPNPNDPLVLHFRIKTNKSDIYDKMASDILANIDNYRILGPKFSYEFNGRNIGRVPLLLLTGKVIIAIDKTNSNYEGTKLDEYVNVATNSVFARGLRNYDVIYTPDFQELIEFNRKNITLSMPDLSSENKNDKAAQHMAYGCQMVCMNMQNNDDNLKFYNSFFEDKGKAFVLKPEKLRFIQKLMEKPATQDPKLSYGTRPVEADYYSFNM</sequence>
<dbReference type="GO" id="GO:0051209">
    <property type="term" value="P:release of sequestered calcium ion into cytosol"/>
    <property type="evidence" value="ECO:0007669"/>
    <property type="project" value="TreeGrafter"/>
</dbReference>
<dbReference type="GO" id="GO:0004435">
    <property type="term" value="F:phosphatidylinositol-4,5-bisphosphate phospholipase C activity"/>
    <property type="evidence" value="ECO:0007669"/>
    <property type="project" value="UniProtKB-EC"/>
</dbReference>
<keyword evidence="4" id="KW-0443">Lipid metabolism</keyword>
<dbReference type="Pfam" id="PF00387">
    <property type="entry name" value="PI-PLC-Y"/>
    <property type="match status" value="1"/>
</dbReference>
<dbReference type="InterPro" id="IPR017946">
    <property type="entry name" value="PLC-like_Pdiesterase_TIM-brl"/>
</dbReference>
<evidence type="ECO:0000259" key="6">
    <source>
        <dbReference type="PROSITE" id="PS50008"/>
    </source>
</evidence>
<organism evidence="7">
    <name type="scientific">viral metagenome</name>
    <dbReference type="NCBI Taxonomy" id="1070528"/>
    <lineage>
        <taxon>unclassified sequences</taxon>
        <taxon>metagenomes</taxon>
        <taxon>organismal metagenomes</taxon>
    </lineage>
</organism>
<evidence type="ECO:0000256" key="3">
    <source>
        <dbReference type="ARBA" id="ARBA00022963"/>
    </source>
</evidence>
<reference evidence="7" key="1">
    <citation type="journal article" date="2020" name="Nature">
        <title>Giant virus diversity and host interactions through global metagenomics.</title>
        <authorList>
            <person name="Schulz F."/>
            <person name="Roux S."/>
            <person name="Paez-Espino D."/>
            <person name="Jungbluth S."/>
            <person name="Walsh D.A."/>
            <person name="Denef V.J."/>
            <person name="McMahon K.D."/>
            <person name="Konstantinidis K.T."/>
            <person name="Eloe-Fadrosh E.A."/>
            <person name="Kyrpides N.C."/>
            <person name="Woyke T."/>
        </authorList>
    </citation>
    <scope>NUCLEOTIDE SEQUENCE</scope>
    <source>
        <strain evidence="7">GVMAG-S-ERX555965-48</strain>
    </source>
</reference>
<dbReference type="PANTHER" id="PTHR10336">
    <property type="entry name" value="PHOSPHOINOSITIDE-SPECIFIC PHOSPHOLIPASE C FAMILY PROTEIN"/>
    <property type="match status" value="1"/>
</dbReference>
<dbReference type="InterPro" id="IPR001711">
    <property type="entry name" value="PLipase_C_Pinositol-sp_Y"/>
</dbReference>
<dbReference type="PROSITE" id="PS50007">
    <property type="entry name" value="PIPLC_X_DOMAIN"/>
    <property type="match status" value="1"/>
</dbReference>
<dbReference type="PANTHER" id="PTHR10336:SF36">
    <property type="entry name" value="1-PHOSPHATIDYLINOSITOL 4,5-BISPHOSPHATE PHOSPHODIESTERASE BETA-4"/>
    <property type="match status" value="1"/>
</dbReference>
<dbReference type="GO" id="GO:0016042">
    <property type="term" value="P:lipid catabolic process"/>
    <property type="evidence" value="ECO:0007669"/>
    <property type="project" value="UniProtKB-KW"/>
</dbReference>
<evidence type="ECO:0000256" key="2">
    <source>
        <dbReference type="ARBA" id="ARBA00022801"/>
    </source>
</evidence>
<dbReference type="GO" id="GO:0048015">
    <property type="term" value="P:phosphatidylinositol-mediated signaling"/>
    <property type="evidence" value="ECO:0007669"/>
    <property type="project" value="TreeGrafter"/>
</dbReference>
<dbReference type="SUPFAM" id="SSF51695">
    <property type="entry name" value="PLC-like phosphodiesterases"/>
    <property type="match status" value="1"/>
</dbReference>